<dbReference type="OrthoDB" id="5920028at2759"/>
<proteinExistence type="inferred from homology"/>
<dbReference type="GO" id="GO:0008083">
    <property type="term" value="F:growth factor activity"/>
    <property type="evidence" value="ECO:0007669"/>
    <property type="project" value="InterPro"/>
</dbReference>
<evidence type="ECO:0000313" key="4">
    <source>
        <dbReference type="EMBL" id="VDO95653.1"/>
    </source>
</evidence>
<feature type="region of interest" description="Disordered" evidence="2">
    <location>
        <begin position="148"/>
        <end position="174"/>
    </location>
</feature>
<dbReference type="Gene3D" id="2.80.10.50">
    <property type="match status" value="1"/>
</dbReference>
<dbReference type="Proteomes" id="UP000270296">
    <property type="component" value="Unassembled WGS sequence"/>
</dbReference>
<dbReference type="AlphaFoldDB" id="A0A183IE00"/>
<dbReference type="SUPFAM" id="SSF50353">
    <property type="entry name" value="Cytokine"/>
    <property type="match status" value="1"/>
</dbReference>
<evidence type="ECO:0000313" key="6">
    <source>
        <dbReference type="WBParaSite" id="SBAD_0000193401-mRNA-1"/>
    </source>
</evidence>
<dbReference type="InterPro" id="IPR002209">
    <property type="entry name" value="Fibroblast_GF_fam"/>
</dbReference>
<reference evidence="6" key="1">
    <citation type="submission" date="2016-06" db="UniProtKB">
        <authorList>
            <consortium name="WormBaseParasite"/>
        </authorList>
    </citation>
    <scope>IDENTIFICATION</scope>
</reference>
<evidence type="ECO:0000313" key="5">
    <source>
        <dbReference type="Proteomes" id="UP000270296"/>
    </source>
</evidence>
<dbReference type="EMBL" id="UZAM01006974">
    <property type="protein sequence ID" value="VDO95653.1"/>
    <property type="molecule type" value="Genomic_DNA"/>
</dbReference>
<dbReference type="InterPro" id="IPR008996">
    <property type="entry name" value="IL1/FGF"/>
</dbReference>
<feature type="compositionally biased region" description="Low complexity" evidence="2">
    <location>
        <begin position="159"/>
        <end position="172"/>
    </location>
</feature>
<name>A0A183IE00_9BILA</name>
<gene>
    <name evidence="4" type="ORF">SBAD_LOCUS1844</name>
</gene>
<reference evidence="4 5" key="2">
    <citation type="submission" date="2018-11" db="EMBL/GenBank/DDBJ databases">
        <authorList>
            <consortium name="Pathogen Informatics"/>
        </authorList>
    </citation>
    <scope>NUCLEOTIDE SEQUENCE [LARGE SCALE GENOMIC DNA]</scope>
</reference>
<sequence>MTAFARIGLTPATQLLSPTPPLTRARRPSVRCKPALSVLNGQRLIVPITVRFARAPTDDQQRGSLLPVSSLFRRGQLCIAIEIRPCRLLLLPLLLLLMTVLASGSVVAAQSSYAAIGGGATPFSPSLDLNSLQAGSLLQSCMKHIYRTRQRQSRRNTPLLRSSVSSSSLSPSHYEKTNRIGKLYCRTGYHLLIHADGKVNGTHQDHNRFGRVVRKFEALSLCDHRLSFAGVAELEQRSGRDFIVPEWFSFCRLGDLV</sequence>
<accession>A0A183IE00</accession>
<evidence type="ECO:0000256" key="3">
    <source>
        <dbReference type="SAM" id="Phobius"/>
    </source>
</evidence>
<keyword evidence="5" id="KW-1185">Reference proteome</keyword>
<comment type="similarity">
    <text evidence="1">Belongs to the heparin-binding growth factors family.</text>
</comment>
<evidence type="ECO:0000256" key="2">
    <source>
        <dbReference type="SAM" id="MobiDB-lite"/>
    </source>
</evidence>
<keyword evidence="3" id="KW-0472">Membrane</keyword>
<feature type="transmembrane region" description="Helical" evidence="3">
    <location>
        <begin position="88"/>
        <end position="109"/>
    </location>
</feature>
<keyword evidence="3" id="KW-0812">Transmembrane</keyword>
<protein>
    <submittedName>
        <fullName evidence="6">Fibroblast growth factor</fullName>
    </submittedName>
</protein>
<dbReference type="WBParaSite" id="SBAD_0000193401-mRNA-1">
    <property type="protein sequence ID" value="SBAD_0000193401-mRNA-1"/>
    <property type="gene ID" value="SBAD_0000193401"/>
</dbReference>
<organism evidence="6">
    <name type="scientific">Soboliphyme baturini</name>
    <dbReference type="NCBI Taxonomy" id="241478"/>
    <lineage>
        <taxon>Eukaryota</taxon>
        <taxon>Metazoa</taxon>
        <taxon>Ecdysozoa</taxon>
        <taxon>Nematoda</taxon>
        <taxon>Enoplea</taxon>
        <taxon>Dorylaimia</taxon>
        <taxon>Dioctophymatida</taxon>
        <taxon>Dioctophymatoidea</taxon>
        <taxon>Soboliphymatidae</taxon>
        <taxon>Soboliphyme</taxon>
    </lineage>
</organism>
<dbReference type="Pfam" id="PF00167">
    <property type="entry name" value="FGF"/>
    <property type="match status" value="1"/>
</dbReference>
<evidence type="ECO:0000256" key="1">
    <source>
        <dbReference type="ARBA" id="ARBA00007936"/>
    </source>
</evidence>
<keyword evidence="3" id="KW-1133">Transmembrane helix</keyword>